<dbReference type="PANTHER" id="PTHR42776">
    <property type="entry name" value="SERINE PEPTIDASE S9 FAMILY MEMBER"/>
    <property type="match status" value="1"/>
</dbReference>
<dbReference type="EMBL" id="NWSL01000036">
    <property type="protein sequence ID" value="PDS47836.1"/>
    <property type="molecule type" value="Genomic_DNA"/>
</dbReference>
<protein>
    <submittedName>
        <fullName evidence="3">Peptidase S9</fullName>
    </submittedName>
</protein>
<dbReference type="Pfam" id="PF00326">
    <property type="entry name" value="Peptidase_S9"/>
    <property type="match status" value="1"/>
</dbReference>
<sequence>MKVSARIGGAQHFFWPKLHSKLSVIRDNRLWQIDPVRPARGNWIDITPRGFQSWLILAEAKRSNGLQVIVSPDRNPAAPDLYATKPDGSGKILVERNDGSTLSCVLDHNNVPVVRIDRIDEEYCAYFYRASQSEPWREFARVHTDDTLTIHVALKSGLFQALSNRGRDRTALVMIDPTNGVESVVLEHSSVDITEIHQFSSGSEADLAVIHDGFPEYVGLTDRGRCFTSLLSGLGERLHAEPIGFSADGRFATVSVSADGCPYDVYLFDLVATTARKISQNALNKRRGAFSRTRPIAFPARDGLSIPGLLTLPPNIKPERLPAVVLVHGGPAGRDLYQFDRDKQLLSSRGYIVLSVNFRGSTGYGKRFQAAGYREFGRAMHNDIADAAKWLVEQGMADPGAIGVMGGSYGGYQAAFAMVRDPDVFQSAIVEYAATDLKYQMENNPSAWGLNLAPLQRYFGKLTNPEDVTALVERSPITHADRIRGSVLITAGKLDLVVGFEQSEALERALKSSGKDVTAIYFEKEGHGYSRWQTNVIRARAIEEFLARTLGGRCERFDIISRVAKWSGG</sequence>
<proteinExistence type="predicted"/>
<name>A0ABX4J022_9HYPH</name>
<dbReference type="PRINTS" id="PR00862">
    <property type="entry name" value="PROLIGOPTASE"/>
</dbReference>
<evidence type="ECO:0000313" key="4">
    <source>
        <dbReference type="Proteomes" id="UP000219972"/>
    </source>
</evidence>
<dbReference type="Gene3D" id="3.40.50.1820">
    <property type="entry name" value="alpha/beta hydrolase"/>
    <property type="match status" value="1"/>
</dbReference>
<reference evidence="3 4" key="1">
    <citation type="submission" date="2017-09" db="EMBL/GenBank/DDBJ databases">
        <title>Comparative genomics of rhizobia isolated from Phaseolus vulgaris in China.</title>
        <authorList>
            <person name="Tong W."/>
        </authorList>
    </citation>
    <scope>NUCLEOTIDE SEQUENCE [LARGE SCALE GENOMIC DNA]</scope>
    <source>
        <strain evidence="3 4">Y27</strain>
    </source>
</reference>
<evidence type="ECO:0000256" key="1">
    <source>
        <dbReference type="ARBA" id="ARBA00022801"/>
    </source>
</evidence>
<accession>A0ABX4J022</accession>
<comment type="caution">
    <text evidence="3">The sequence shown here is derived from an EMBL/GenBank/DDBJ whole genome shotgun (WGS) entry which is preliminary data.</text>
</comment>
<dbReference type="InterPro" id="IPR002470">
    <property type="entry name" value="Peptidase_S9A"/>
</dbReference>
<gene>
    <name evidence="3" type="ORF">CO662_32880</name>
</gene>
<dbReference type="Proteomes" id="UP000219972">
    <property type="component" value="Unassembled WGS sequence"/>
</dbReference>
<keyword evidence="1" id="KW-0378">Hydrolase</keyword>
<feature type="domain" description="Peptidase S9 prolyl oligopeptidase catalytic" evidence="2">
    <location>
        <begin position="338"/>
        <end position="552"/>
    </location>
</feature>
<dbReference type="PANTHER" id="PTHR42776:SF27">
    <property type="entry name" value="DIPEPTIDYL PEPTIDASE FAMILY MEMBER 6"/>
    <property type="match status" value="1"/>
</dbReference>
<dbReference type="InterPro" id="IPR029058">
    <property type="entry name" value="AB_hydrolase_fold"/>
</dbReference>
<evidence type="ECO:0000313" key="3">
    <source>
        <dbReference type="EMBL" id="PDS47836.1"/>
    </source>
</evidence>
<dbReference type="SUPFAM" id="SSF53474">
    <property type="entry name" value="alpha/beta-Hydrolases"/>
    <property type="match status" value="1"/>
</dbReference>
<dbReference type="InterPro" id="IPR001375">
    <property type="entry name" value="Peptidase_S9_cat"/>
</dbReference>
<keyword evidence="4" id="KW-1185">Reference proteome</keyword>
<organism evidence="3 4">
    <name type="scientific">Rhizobium anhuiense</name>
    <dbReference type="NCBI Taxonomy" id="1184720"/>
    <lineage>
        <taxon>Bacteria</taxon>
        <taxon>Pseudomonadati</taxon>
        <taxon>Pseudomonadota</taxon>
        <taxon>Alphaproteobacteria</taxon>
        <taxon>Hyphomicrobiales</taxon>
        <taxon>Rhizobiaceae</taxon>
        <taxon>Rhizobium/Agrobacterium group</taxon>
        <taxon>Rhizobium</taxon>
    </lineage>
</organism>
<evidence type="ECO:0000259" key="2">
    <source>
        <dbReference type="Pfam" id="PF00326"/>
    </source>
</evidence>